<evidence type="ECO:0000256" key="2">
    <source>
        <dbReference type="ARBA" id="ARBA00022598"/>
    </source>
</evidence>
<dbReference type="Pfam" id="PF03483">
    <property type="entry name" value="B3_4"/>
    <property type="match status" value="1"/>
</dbReference>
<keyword evidence="4" id="KW-0547">Nucleotide-binding</keyword>
<dbReference type="FunFam" id="3.50.40.10:FF:000001">
    <property type="entry name" value="Phenylalanine--tRNA ligase beta subunit"/>
    <property type="match status" value="1"/>
</dbReference>
<evidence type="ECO:0000256" key="7">
    <source>
        <dbReference type="ARBA" id="ARBA00022917"/>
    </source>
</evidence>
<dbReference type="PROSITE" id="PS51483">
    <property type="entry name" value="B5"/>
    <property type="match status" value="1"/>
</dbReference>
<dbReference type="GO" id="GO:0009328">
    <property type="term" value="C:phenylalanine-tRNA ligase complex"/>
    <property type="evidence" value="ECO:0007669"/>
    <property type="project" value="TreeGrafter"/>
</dbReference>
<keyword evidence="8" id="KW-0030">Aminoacyl-tRNA synthetase</keyword>
<dbReference type="Gene3D" id="3.30.56.10">
    <property type="match status" value="2"/>
</dbReference>
<keyword evidence="2" id="KW-0436">Ligase</keyword>
<dbReference type="GO" id="GO:0004826">
    <property type="term" value="F:phenylalanine-tRNA ligase activity"/>
    <property type="evidence" value="ECO:0007669"/>
    <property type="project" value="InterPro"/>
</dbReference>
<feature type="domain" description="B5" evidence="9">
    <location>
        <begin position="297"/>
        <end position="354"/>
    </location>
</feature>
<evidence type="ECO:0000256" key="8">
    <source>
        <dbReference type="ARBA" id="ARBA00023146"/>
    </source>
</evidence>
<dbReference type="GO" id="GO:0000287">
    <property type="term" value="F:magnesium ion binding"/>
    <property type="evidence" value="ECO:0007669"/>
    <property type="project" value="InterPro"/>
</dbReference>
<dbReference type="Pfam" id="PF03484">
    <property type="entry name" value="B5"/>
    <property type="match status" value="1"/>
</dbReference>
<dbReference type="InterPro" id="IPR045060">
    <property type="entry name" value="Phe-tRNA-ligase_IIc_bsu"/>
</dbReference>
<dbReference type="EMBL" id="UINC01091692">
    <property type="protein sequence ID" value="SVC44657.1"/>
    <property type="molecule type" value="Genomic_DNA"/>
</dbReference>
<dbReference type="PANTHER" id="PTHR10947:SF0">
    <property type="entry name" value="PHENYLALANINE--TRNA LIGASE BETA SUBUNIT"/>
    <property type="match status" value="1"/>
</dbReference>
<sequence length="354" mass="39323">MKVQVDWLKEYTEIDIPVDKLGHVLTMAGLEIESHETVELPDGEKSEVLELNVTPNRGYCLSHIGVAREVSALLNKSLKLPDPLKALESEWGEVAVEDRVSVENLEPELCPRYCALVIENVKVGPSPKWLKDRLTAIGLRPINNIVDITNFVMMDYGQPLHAFDRDLLAGNKIIIRRAKKGEPFASLDGTELKLEPDALVIADGEKPVALAGIMGGTKSQVSETTCHIVLESACFDPATVRKGSKKYGLRSDSSYRFERGVDWNGVVSAQARAALMIKELAGGEICLGRVDIYPQEQKPIFVSLRMSRLNQLLGASFNSEQVQDILFRLGMEVLNQSENMEVKIPSFRPDLLRE</sequence>
<accession>A0A382MAD8</accession>
<evidence type="ECO:0000256" key="5">
    <source>
        <dbReference type="ARBA" id="ARBA00022840"/>
    </source>
</evidence>
<evidence type="ECO:0000256" key="1">
    <source>
        <dbReference type="ARBA" id="ARBA00022490"/>
    </source>
</evidence>
<dbReference type="FunFam" id="3.30.56.10:FF:000001">
    <property type="entry name" value="Phenylalanine--tRNA ligase beta subunit"/>
    <property type="match status" value="1"/>
</dbReference>
<proteinExistence type="predicted"/>
<dbReference type="SMART" id="SM00874">
    <property type="entry name" value="B5"/>
    <property type="match status" value="1"/>
</dbReference>
<dbReference type="InterPro" id="IPR005146">
    <property type="entry name" value="B3/B4_tRNA-bd"/>
</dbReference>
<dbReference type="Gene3D" id="3.50.40.10">
    <property type="entry name" value="Phenylalanyl-trna Synthetase, Chain B, domain 3"/>
    <property type="match status" value="1"/>
</dbReference>
<evidence type="ECO:0000256" key="3">
    <source>
        <dbReference type="ARBA" id="ARBA00022723"/>
    </source>
</evidence>
<evidence type="ECO:0000256" key="4">
    <source>
        <dbReference type="ARBA" id="ARBA00022741"/>
    </source>
</evidence>
<keyword evidence="1" id="KW-0963">Cytoplasm</keyword>
<gene>
    <name evidence="10" type="ORF">METZ01_LOCUS297511</name>
</gene>
<keyword evidence="6" id="KW-0460">Magnesium</keyword>
<dbReference type="AlphaFoldDB" id="A0A382MAD8"/>
<keyword evidence="3" id="KW-0479">Metal-binding</keyword>
<keyword evidence="5" id="KW-0067">ATP-binding</keyword>
<evidence type="ECO:0000313" key="10">
    <source>
        <dbReference type="EMBL" id="SVC44657.1"/>
    </source>
</evidence>
<keyword evidence="7" id="KW-0648">Protein biosynthesis</keyword>
<evidence type="ECO:0000256" key="6">
    <source>
        <dbReference type="ARBA" id="ARBA00022842"/>
    </source>
</evidence>
<organism evidence="10">
    <name type="scientific">marine metagenome</name>
    <dbReference type="NCBI Taxonomy" id="408172"/>
    <lineage>
        <taxon>unclassified sequences</taxon>
        <taxon>metagenomes</taxon>
        <taxon>ecological metagenomes</taxon>
    </lineage>
</organism>
<dbReference type="GO" id="GO:0006432">
    <property type="term" value="P:phenylalanyl-tRNA aminoacylation"/>
    <property type="evidence" value="ECO:0007669"/>
    <property type="project" value="InterPro"/>
</dbReference>
<dbReference type="InterPro" id="IPR009061">
    <property type="entry name" value="DNA-bd_dom_put_sf"/>
</dbReference>
<dbReference type="SUPFAM" id="SSF46955">
    <property type="entry name" value="Putative DNA-binding domain"/>
    <property type="match status" value="2"/>
</dbReference>
<dbReference type="PANTHER" id="PTHR10947">
    <property type="entry name" value="PHENYLALANYL-TRNA SYNTHETASE BETA CHAIN AND LEUCINE-RICH REPEAT-CONTAINING PROTEIN 47"/>
    <property type="match status" value="1"/>
</dbReference>
<dbReference type="InterPro" id="IPR005147">
    <property type="entry name" value="tRNA_synthase_B5-dom"/>
</dbReference>
<evidence type="ECO:0000259" key="9">
    <source>
        <dbReference type="PROSITE" id="PS51483"/>
    </source>
</evidence>
<dbReference type="SMART" id="SM00873">
    <property type="entry name" value="B3_4"/>
    <property type="match status" value="1"/>
</dbReference>
<feature type="non-terminal residue" evidence="10">
    <location>
        <position position="354"/>
    </location>
</feature>
<dbReference type="GO" id="GO:0003723">
    <property type="term" value="F:RNA binding"/>
    <property type="evidence" value="ECO:0007669"/>
    <property type="project" value="InterPro"/>
</dbReference>
<dbReference type="GO" id="GO:0005524">
    <property type="term" value="F:ATP binding"/>
    <property type="evidence" value="ECO:0007669"/>
    <property type="project" value="UniProtKB-KW"/>
</dbReference>
<dbReference type="SUPFAM" id="SSF56037">
    <property type="entry name" value="PheT/TilS domain"/>
    <property type="match status" value="1"/>
</dbReference>
<protein>
    <recommendedName>
        <fullName evidence="9">B5 domain-containing protein</fullName>
    </recommendedName>
</protein>
<name>A0A382MAD8_9ZZZZ</name>
<dbReference type="InterPro" id="IPR020825">
    <property type="entry name" value="Phe-tRNA_synthase-like_B3/B4"/>
</dbReference>
<reference evidence="10" key="1">
    <citation type="submission" date="2018-05" db="EMBL/GenBank/DDBJ databases">
        <authorList>
            <person name="Lanie J.A."/>
            <person name="Ng W.-L."/>
            <person name="Kazmierczak K.M."/>
            <person name="Andrzejewski T.M."/>
            <person name="Davidsen T.M."/>
            <person name="Wayne K.J."/>
            <person name="Tettelin H."/>
            <person name="Glass J.I."/>
            <person name="Rusch D."/>
            <person name="Podicherti R."/>
            <person name="Tsui H.-C.T."/>
            <person name="Winkler M.E."/>
        </authorList>
    </citation>
    <scope>NUCLEOTIDE SEQUENCE</scope>
</reference>